<sequence length="128" mass="13919" precursor="true">MRTARKMLSLSLIAGLMVTLTVVMNSDSAQARPNYKKVITKTYEDNAEIKKLGCLVCHPAKETGKGVNPKMRNLYGMAVGKALGEEKVKDEEKIQAALEKAAGEKSEVEGKTFGDLIMEGMVPFTAPE</sequence>
<evidence type="ECO:0000313" key="2">
    <source>
        <dbReference type="EMBL" id="QDU81269.1"/>
    </source>
</evidence>
<feature type="chain" id="PRO_5022088257" description="Cytochrome c domain-containing protein" evidence="1">
    <location>
        <begin position="32"/>
        <end position="128"/>
    </location>
</feature>
<dbReference type="KEGG" id="plon:Pla110_30090"/>
<protein>
    <recommendedName>
        <fullName evidence="4">Cytochrome c domain-containing protein</fullName>
    </recommendedName>
</protein>
<evidence type="ECO:0008006" key="4">
    <source>
        <dbReference type="Google" id="ProtNLM"/>
    </source>
</evidence>
<feature type="signal peptide" evidence="1">
    <location>
        <begin position="1"/>
        <end position="31"/>
    </location>
</feature>
<accession>A0A518CPX8</accession>
<evidence type="ECO:0000256" key="1">
    <source>
        <dbReference type="SAM" id="SignalP"/>
    </source>
</evidence>
<dbReference type="OrthoDB" id="285855at2"/>
<name>A0A518CPX8_9PLAN</name>
<proteinExistence type="predicted"/>
<evidence type="ECO:0000313" key="3">
    <source>
        <dbReference type="Proteomes" id="UP000317178"/>
    </source>
</evidence>
<dbReference type="EMBL" id="CP036281">
    <property type="protein sequence ID" value="QDU81269.1"/>
    <property type="molecule type" value="Genomic_DNA"/>
</dbReference>
<dbReference type="RefSeq" id="WP_144996467.1">
    <property type="nucleotide sequence ID" value="NZ_CP036281.1"/>
</dbReference>
<dbReference type="AlphaFoldDB" id="A0A518CPX8"/>
<gene>
    <name evidence="2" type="ORF">Pla110_30090</name>
</gene>
<dbReference type="Proteomes" id="UP000317178">
    <property type="component" value="Chromosome"/>
</dbReference>
<keyword evidence="3" id="KW-1185">Reference proteome</keyword>
<reference evidence="2 3" key="1">
    <citation type="submission" date="2019-02" db="EMBL/GenBank/DDBJ databases">
        <title>Deep-cultivation of Planctomycetes and their phenomic and genomic characterization uncovers novel biology.</title>
        <authorList>
            <person name="Wiegand S."/>
            <person name="Jogler M."/>
            <person name="Boedeker C."/>
            <person name="Pinto D."/>
            <person name="Vollmers J."/>
            <person name="Rivas-Marin E."/>
            <person name="Kohn T."/>
            <person name="Peeters S.H."/>
            <person name="Heuer A."/>
            <person name="Rast P."/>
            <person name="Oberbeckmann S."/>
            <person name="Bunk B."/>
            <person name="Jeske O."/>
            <person name="Meyerdierks A."/>
            <person name="Storesund J.E."/>
            <person name="Kallscheuer N."/>
            <person name="Luecker S."/>
            <person name="Lage O.M."/>
            <person name="Pohl T."/>
            <person name="Merkel B.J."/>
            <person name="Hornburger P."/>
            <person name="Mueller R.-W."/>
            <person name="Bruemmer F."/>
            <person name="Labrenz M."/>
            <person name="Spormann A.M."/>
            <person name="Op den Camp H."/>
            <person name="Overmann J."/>
            <person name="Amann R."/>
            <person name="Jetten M.S.M."/>
            <person name="Mascher T."/>
            <person name="Medema M.H."/>
            <person name="Devos D.P."/>
            <person name="Kaster A.-K."/>
            <person name="Ovreas L."/>
            <person name="Rohde M."/>
            <person name="Galperin M.Y."/>
            <person name="Jogler C."/>
        </authorList>
    </citation>
    <scope>NUCLEOTIDE SEQUENCE [LARGE SCALE GENOMIC DNA]</scope>
    <source>
        <strain evidence="2 3">Pla110</strain>
    </source>
</reference>
<organism evidence="2 3">
    <name type="scientific">Polystyrenella longa</name>
    <dbReference type="NCBI Taxonomy" id="2528007"/>
    <lineage>
        <taxon>Bacteria</taxon>
        <taxon>Pseudomonadati</taxon>
        <taxon>Planctomycetota</taxon>
        <taxon>Planctomycetia</taxon>
        <taxon>Planctomycetales</taxon>
        <taxon>Planctomycetaceae</taxon>
        <taxon>Polystyrenella</taxon>
    </lineage>
</organism>
<keyword evidence="1" id="KW-0732">Signal</keyword>